<dbReference type="Gene3D" id="3.10.620.30">
    <property type="match status" value="1"/>
</dbReference>
<keyword evidence="1" id="KW-0812">Transmembrane</keyword>
<feature type="domain" description="Transglutaminase-like" evidence="2">
    <location>
        <begin position="393"/>
        <end position="463"/>
    </location>
</feature>
<feature type="transmembrane region" description="Helical" evidence="1">
    <location>
        <begin position="536"/>
        <end position="556"/>
    </location>
</feature>
<dbReference type="EMBL" id="JAERPS020000001">
    <property type="protein sequence ID" value="MBZ9611008.1"/>
    <property type="molecule type" value="Genomic_DNA"/>
</dbReference>
<feature type="transmembrane region" description="Helical" evidence="1">
    <location>
        <begin position="107"/>
        <end position="138"/>
    </location>
</feature>
<accession>A0ABS7X8E9</accession>
<sequence length="649" mass="73649">MLGQKRLLLIWSGIQFALLVLLQQAFAGWVSAIFLLLILYRLFSVLQAKRPVSLLLVNIVAGIIAVGFFLQLKQAGVLHFMLQILLLAATARLLALQHLYEARQLVWVHYFLLASCFILHQDMVVAVFILLVVLANLYSHFRLFSPASARLNGVQLSRAMLIILPLWLAMFLLFPRLPPFWQIPNTNVASTGLSDNLDPGSIEKLVQDDSLAFRVEFDTGLPARQLLYWRARLYEDFDGRSWQVNSWRKDASRNRYSSRINNNNSAVQRYRIIAEASQQSGLFALATPVGSSQNVFIAASGMLSSLKPVSQRLSYQVSSVLDPIARLSEQEQLMNLRLAPGNPATEQFAHSLKQQYPQPAALVQALAEHFSQQPFFYSLTPPRLGANSVDGFLFDSRTGFCSHYASASALILRYAGIPARVVGGYQGGVWHPQQGYLAVRQREAHAWVEYLDNGVWQHFDPTAAVAPERILNNLDSILPDDERALLYAGWRQLEMLQTLRLQLMHLDYYWSVWVLGFNDTSQQELWRNIKQHLPTIGYVLLLLLIVGLLGGVIFTVRSRKPSHDHLASQLLYKQLADVLSNKPSAQPISSYLRHVAKTHPAHYEWLNQVITLYEQAVYQNNNVALQQLKNVLQRQHTELRDLRRAIKNT</sequence>
<reference evidence="3 4" key="1">
    <citation type="submission" date="2021-08" db="EMBL/GenBank/DDBJ databases">
        <title>Rheinheimera aquimaris sp. nov., isolated from seawater of the East Sea in Korea.</title>
        <authorList>
            <person name="Kim K.H."/>
            <person name="Wenting R."/>
            <person name="Kim K.R."/>
            <person name="Jeon C.O."/>
        </authorList>
    </citation>
    <scope>NUCLEOTIDE SEQUENCE [LARGE SCALE GENOMIC DNA]</scope>
    <source>
        <strain evidence="3 4">MA-13</strain>
    </source>
</reference>
<proteinExistence type="predicted"/>
<dbReference type="PANTHER" id="PTHR42736:SF1">
    <property type="entry name" value="PROTEIN-GLUTAMINE GAMMA-GLUTAMYLTRANSFERASE"/>
    <property type="match status" value="1"/>
</dbReference>
<dbReference type="InterPro" id="IPR052901">
    <property type="entry name" value="Bact_TGase-like"/>
</dbReference>
<gene>
    <name evidence="3" type="ORF">I4W93_005325</name>
</gene>
<dbReference type="RefSeq" id="WP_205310427.1">
    <property type="nucleotide sequence ID" value="NZ_JAERPS020000001.1"/>
</dbReference>
<dbReference type="Proteomes" id="UP000663814">
    <property type="component" value="Unassembled WGS sequence"/>
</dbReference>
<keyword evidence="4" id="KW-1185">Reference proteome</keyword>
<feature type="transmembrane region" description="Helical" evidence="1">
    <location>
        <begin position="51"/>
        <end position="70"/>
    </location>
</feature>
<comment type="caution">
    <text evidence="3">The sequence shown here is derived from an EMBL/GenBank/DDBJ whole genome shotgun (WGS) entry which is preliminary data.</text>
</comment>
<dbReference type="Pfam" id="PF01841">
    <property type="entry name" value="Transglut_core"/>
    <property type="match status" value="1"/>
</dbReference>
<dbReference type="InterPro" id="IPR002931">
    <property type="entry name" value="Transglutaminase-like"/>
</dbReference>
<dbReference type="SUPFAM" id="SSF54001">
    <property type="entry name" value="Cysteine proteinases"/>
    <property type="match status" value="1"/>
</dbReference>
<dbReference type="Pfam" id="PF11992">
    <property type="entry name" value="TgpA_N"/>
    <property type="match status" value="1"/>
</dbReference>
<name>A0ABS7X8E9_9GAMM</name>
<feature type="transmembrane region" description="Helical" evidence="1">
    <location>
        <begin position="77"/>
        <end position="95"/>
    </location>
</feature>
<feature type="transmembrane region" description="Helical" evidence="1">
    <location>
        <begin position="159"/>
        <end position="177"/>
    </location>
</feature>
<keyword evidence="1" id="KW-0472">Membrane</keyword>
<evidence type="ECO:0000313" key="4">
    <source>
        <dbReference type="Proteomes" id="UP000663814"/>
    </source>
</evidence>
<dbReference type="InterPro" id="IPR021878">
    <property type="entry name" value="TgpA_N"/>
</dbReference>
<keyword evidence="1" id="KW-1133">Transmembrane helix</keyword>
<evidence type="ECO:0000259" key="2">
    <source>
        <dbReference type="SMART" id="SM00460"/>
    </source>
</evidence>
<evidence type="ECO:0000256" key="1">
    <source>
        <dbReference type="SAM" id="Phobius"/>
    </source>
</evidence>
<organism evidence="3 4">
    <name type="scientific">Rheinheimera maricola</name>
    <dbReference type="NCBI Taxonomy" id="2793282"/>
    <lineage>
        <taxon>Bacteria</taxon>
        <taxon>Pseudomonadati</taxon>
        <taxon>Pseudomonadota</taxon>
        <taxon>Gammaproteobacteria</taxon>
        <taxon>Chromatiales</taxon>
        <taxon>Chromatiaceae</taxon>
        <taxon>Rheinheimera</taxon>
    </lineage>
</organism>
<dbReference type="PANTHER" id="PTHR42736">
    <property type="entry name" value="PROTEIN-GLUTAMINE GAMMA-GLUTAMYLTRANSFERASE"/>
    <property type="match status" value="1"/>
</dbReference>
<dbReference type="InterPro" id="IPR038765">
    <property type="entry name" value="Papain-like_cys_pep_sf"/>
</dbReference>
<dbReference type="SMART" id="SM00460">
    <property type="entry name" value="TGc"/>
    <property type="match status" value="1"/>
</dbReference>
<protein>
    <submittedName>
        <fullName evidence="3">DUF3488 and transglutaminase-like domain-containing protein</fullName>
    </submittedName>
</protein>
<evidence type="ECO:0000313" key="3">
    <source>
        <dbReference type="EMBL" id="MBZ9611008.1"/>
    </source>
</evidence>